<dbReference type="EMBL" id="CACRXK020019036">
    <property type="protein sequence ID" value="CAB4033196.1"/>
    <property type="molecule type" value="Genomic_DNA"/>
</dbReference>
<dbReference type="AlphaFoldDB" id="A0A7D9JPJ4"/>
<evidence type="ECO:0000313" key="1">
    <source>
        <dbReference type="EMBL" id="CAB4033196.1"/>
    </source>
</evidence>
<reference evidence="1" key="1">
    <citation type="submission" date="2020-04" db="EMBL/GenBank/DDBJ databases">
        <authorList>
            <person name="Alioto T."/>
            <person name="Alioto T."/>
            <person name="Gomez Garrido J."/>
        </authorList>
    </citation>
    <scope>NUCLEOTIDE SEQUENCE</scope>
    <source>
        <strain evidence="1">A484AB</strain>
    </source>
</reference>
<organism evidence="1 2">
    <name type="scientific">Paramuricea clavata</name>
    <name type="common">Red gorgonian</name>
    <name type="synonym">Violescent sea-whip</name>
    <dbReference type="NCBI Taxonomy" id="317549"/>
    <lineage>
        <taxon>Eukaryota</taxon>
        <taxon>Metazoa</taxon>
        <taxon>Cnidaria</taxon>
        <taxon>Anthozoa</taxon>
        <taxon>Octocorallia</taxon>
        <taxon>Malacalcyonacea</taxon>
        <taxon>Plexauridae</taxon>
        <taxon>Paramuricea</taxon>
    </lineage>
</organism>
<sequence>KAYEVSETAPAISEVVKNVLSKYGDSLKYKLTMQTYDGAPVMSGHINGL</sequence>
<feature type="non-terminal residue" evidence="1">
    <location>
        <position position="1"/>
    </location>
</feature>
<name>A0A7D9JPJ4_PARCT</name>
<gene>
    <name evidence="1" type="ORF">PACLA_8A009924</name>
</gene>
<keyword evidence="2" id="KW-1185">Reference proteome</keyword>
<evidence type="ECO:0000313" key="2">
    <source>
        <dbReference type="Proteomes" id="UP001152795"/>
    </source>
</evidence>
<comment type="caution">
    <text evidence="1">The sequence shown here is derived from an EMBL/GenBank/DDBJ whole genome shotgun (WGS) entry which is preliminary data.</text>
</comment>
<protein>
    <submittedName>
        <fullName evidence="1">Uncharacterized protein</fullName>
    </submittedName>
</protein>
<proteinExistence type="predicted"/>
<dbReference type="Proteomes" id="UP001152795">
    <property type="component" value="Unassembled WGS sequence"/>
</dbReference>
<accession>A0A7D9JPJ4</accession>